<evidence type="ECO:0000256" key="12">
    <source>
        <dbReference type="ARBA" id="ARBA00023102"/>
    </source>
</evidence>
<keyword evidence="12 16" id="KW-0368">Histidine biosynthesis</keyword>
<sequence length="534" mass="60097">MGEKILAAGSHDEFGEALVQKQQITHLISKTLNKKAFVAINTPVIERESVFEQYQHDNVFHLRDQMGENLVLRPDLTLPVARFLASKSQQARVQKFYYIGDVFRRTDYLSGEYNQETQAGIELIGDSSFNAEMQALDIMLDFAQQFEIADVQVVISDTRLIDRVLGTLDISSKQQKLLKQAIESKNMTAFEKVRMTIKDFPAHLTRWPLAFGEDGETVMWQLQDLPEVNDLVDRWLKLATFIHEHYPDVAVTVDLAAASPQPYYTGTIIRGFVPSLGRYLFSGGRYDRLLESFQTESLPAVGMGFNIDTIMAEWQREVADHNHEEPIVVVLAKGRVEKDTRPLLKSAGIDTTPLENQDRKLVFDSPDGIYRFILVKPDDVIKYLDRGIGDVGIVGSDTIAEQIQNHYDVLNLQTGQAAFVLAAPQNFMINGIQRKRIATKYPKTASRYFSQHGEDVELVKLSGSVELGPLTGLSDAIIDITQTGDTLRENNLVIYDTVGEVATHLLVRPGALLQFQSKLKQVIENLITLLNQTK</sequence>
<dbReference type="InterPro" id="IPR024893">
    <property type="entry name" value="ATP_PRibTrfase_HisG_short"/>
</dbReference>
<dbReference type="GO" id="GO:0000105">
    <property type="term" value="P:L-histidine biosynthetic process"/>
    <property type="evidence" value="ECO:0007669"/>
    <property type="project" value="UniProtKB-UniRule"/>
</dbReference>
<feature type="domain" description="ATP phosphoribosyltransferase catalytic" evidence="17">
    <location>
        <begin position="376"/>
        <end position="526"/>
    </location>
</feature>
<evidence type="ECO:0000256" key="8">
    <source>
        <dbReference type="ARBA" id="ARBA00022676"/>
    </source>
</evidence>
<protein>
    <recommendedName>
        <fullName evidence="15 16">Multifunctional fusion protein</fullName>
    </recommendedName>
    <domain>
        <recommendedName>
            <fullName evidence="16">ATP phosphoribosyltransferase</fullName>
            <shortName evidence="16">ATP-PRT</shortName>
            <shortName evidence="16">ATP-PRTase</shortName>
            <ecNumber evidence="16">2.4.2.17</ecNumber>
        </recommendedName>
    </domain>
    <domain>
        <recommendedName>
            <fullName evidence="15">ATP phosphoribosyltransferase regulatory subunit</fullName>
        </recommendedName>
    </domain>
</protein>
<evidence type="ECO:0000256" key="14">
    <source>
        <dbReference type="ARBA" id="ARBA00025246"/>
    </source>
</evidence>
<evidence type="ECO:0000256" key="3">
    <source>
        <dbReference type="ARBA" id="ARBA00004667"/>
    </source>
</evidence>
<comment type="catalytic activity">
    <reaction evidence="1 16">
        <text>1-(5-phospho-beta-D-ribosyl)-ATP + diphosphate = 5-phospho-alpha-D-ribose 1-diphosphate + ATP</text>
        <dbReference type="Rhea" id="RHEA:18473"/>
        <dbReference type="ChEBI" id="CHEBI:30616"/>
        <dbReference type="ChEBI" id="CHEBI:33019"/>
        <dbReference type="ChEBI" id="CHEBI:58017"/>
        <dbReference type="ChEBI" id="CHEBI:73183"/>
        <dbReference type="EC" id="2.4.2.17"/>
    </reaction>
</comment>
<keyword evidence="9 16" id="KW-0808">Transferase</keyword>
<evidence type="ECO:0000256" key="4">
    <source>
        <dbReference type="ARBA" id="ARBA00005539"/>
    </source>
</evidence>
<comment type="subunit">
    <text evidence="16">Heteromultimer composed of HisG and HisZ subunits.</text>
</comment>
<feature type="domain" description="Class II Histidinyl-tRNA synthetase (HisRS)-like catalytic core" evidence="18">
    <location>
        <begin position="20"/>
        <end position="310"/>
    </location>
</feature>
<dbReference type="InterPro" id="IPR004517">
    <property type="entry name" value="HisZ"/>
</dbReference>
<dbReference type="GO" id="GO:0005737">
    <property type="term" value="C:cytoplasm"/>
    <property type="evidence" value="ECO:0007669"/>
    <property type="project" value="UniProtKB-SubCell"/>
</dbReference>
<dbReference type="InterPro" id="IPR018198">
    <property type="entry name" value="ATP_PRibTrfase_CS"/>
</dbReference>
<dbReference type="Gene3D" id="3.40.190.10">
    <property type="entry name" value="Periplasmic binding protein-like II"/>
    <property type="match status" value="2"/>
</dbReference>
<dbReference type="FunFam" id="3.40.190.10:FF:000008">
    <property type="entry name" value="ATP phosphoribosyltransferase"/>
    <property type="match status" value="1"/>
</dbReference>
<comment type="domain">
    <text evidence="16">Lacks the C-terminal regulatory region which is replaced by HisZ.</text>
</comment>
<keyword evidence="8 16" id="KW-0328">Glycosyltransferase</keyword>
<dbReference type="GO" id="GO:0140096">
    <property type="term" value="F:catalytic activity, acting on a protein"/>
    <property type="evidence" value="ECO:0007669"/>
    <property type="project" value="UniProtKB-ARBA"/>
</dbReference>
<dbReference type="GO" id="GO:0005524">
    <property type="term" value="F:ATP binding"/>
    <property type="evidence" value="ECO:0007669"/>
    <property type="project" value="UniProtKB-KW"/>
</dbReference>
<dbReference type="SUPFAM" id="SSF55681">
    <property type="entry name" value="Class II aaRS and biotin synthetases"/>
    <property type="match status" value="1"/>
</dbReference>
<comment type="similarity">
    <text evidence="4 15">Belongs to the class-II aminoacyl-tRNA synthetase family. HisZ subfamily.</text>
</comment>
<comment type="pathway">
    <text evidence="3 16">Amino-acid biosynthesis; L-histidine biosynthesis; L-histidine from 5-phospho-alpha-D-ribose 1-diphosphate: step 1/9.</text>
</comment>
<evidence type="ECO:0000259" key="18">
    <source>
        <dbReference type="Pfam" id="PF13393"/>
    </source>
</evidence>
<evidence type="ECO:0000256" key="9">
    <source>
        <dbReference type="ARBA" id="ARBA00022679"/>
    </source>
</evidence>
<dbReference type="AlphaFoldDB" id="A0A9Q3SZD1"/>
<gene>
    <name evidence="15" type="primary">hisZ</name>
    <name evidence="16" type="synonym">hisG</name>
    <name evidence="19" type="ORF">KIJ12_09160</name>
</gene>
<evidence type="ECO:0000256" key="1">
    <source>
        <dbReference type="ARBA" id="ARBA00000915"/>
    </source>
</evidence>
<dbReference type="CDD" id="cd13595">
    <property type="entry name" value="PBP2_HisGs"/>
    <property type="match status" value="1"/>
</dbReference>
<dbReference type="Pfam" id="PF13393">
    <property type="entry name" value="tRNA-synt_His"/>
    <property type="match status" value="1"/>
</dbReference>
<evidence type="ECO:0000256" key="2">
    <source>
        <dbReference type="ARBA" id="ARBA00004496"/>
    </source>
</evidence>
<comment type="subcellular location">
    <subcellularLocation>
        <location evidence="2 16">Cytoplasm</location>
    </subcellularLocation>
</comment>
<comment type="caution">
    <text evidence="19">The sequence shown here is derived from an EMBL/GenBank/DDBJ whole genome shotgun (WGS) entry which is preliminary data.</text>
</comment>
<evidence type="ECO:0000313" key="19">
    <source>
        <dbReference type="EMBL" id="MBZ5963308.1"/>
    </source>
</evidence>
<keyword evidence="11 16" id="KW-0067">ATP-binding</keyword>
<dbReference type="InterPro" id="IPR045864">
    <property type="entry name" value="aa-tRNA-synth_II/BPL/LPL"/>
</dbReference>
<proteinExistence type="inferred from homology"/>
<evidence type="ECO:0000259" key="17">
    <source>
        <dbReference type="Pfam" id="PF01634"/>
    </source>
</evidence>
<accession>A0A9Q3SZD1</accession>
<evidence type="ECO:0000256" key="5">
    <source>
        <dbReference type="ARBA" id="ARBA00009489"/>
    </source>
</evidence>
<dbReference type="EC" id="2.4.2.17" evidence="16"/>
<evidence type="ECO:0000256" key="10">
    <source>
        <dbReference type="ARBA" id="ARBA00022741"/>
    </source>
</evidence>
<keyword evidence="6 16" id="KW-0963">Cytoplasm</keyword>
<dbReference type="HAMAP" id="MF_01018">
    <property type="entry name" value="HisG_Short"/>
    <property type="match status" value="1"/>
</dbReference>
<evidence type="ECO:0000256" key="16">
    <source>
        <dbReference type="HAMAP-Rule" id="MF_01018"/>
    </source>
</evidence>
<dbReference type="PANTHER" id="PTHR21403:SF8">
    <property type="entry name" value="ATP PHOSPHORIBOSYLTRANSFERASE"/>
    <property type="match status" value="1"/>
</dbReference>
<dbReference type="CDD" id="cd00773">
    <property type="entry name" value="HisRS-like_core"/>
    <property type="match status" value="1"/>
</dbReference>
<dbReference type="InterPro" id="IPR013820">
    <property type="entry name" value="ATP_PRibTrfase_cat"/>
</dbReference>
<dbReference type="Proteomes" id="UP000752647">
    <property type="component" value="Unassembled WGS sequence"/>
</dbReference>
<comment type="function">
    <text evidence="14 15">Required for the first step of histidine biosynthesis. May allow the feedback regulation of ATP phosphoribosyltransferase activity by histidine.</text>
</comment>
<dbReference type="NCBIfam" id="TIGR00070">
    <property type="entry name" value="hisG"/>
    <property type="match status" value="1"/>
</dbReference>
<comment type="function">
    <text evidence="13 16">Catalyzes the condensation of ATP and 5-phosphoribose 1-diphosphate to form N'-(5'-phosphoribosyl)-ATP (PR-ATP). Has a crucial role in the pathway because the rate of histidine biosynthesis seems to be controlled primarily by regulation of HisG enzymatic activity.</text>
</comment>
<evidence type="ECO:0000256" key="13">
    <source>
        <dbReference type="ARBA" id="ARBA00024861"/>
    </source>
</evidence>
<keyword evidence="10 16" id="KW-0547">Nucleotide-binding</keyword>
<dbReference type="PANTHER" id="PTHR21403">
    <property type="entry name" value="ATP PHOSPHORIBOSYLTRANSFERASE ATP-PRTASE"/>
    <property type="match status" value="1"/>
</dbReference>
<dbReference type="Pfam" id="PF01634">
    <property type="entry name" value="HisG"/>
    <property type="match status" value="1"/>
</dbReference>
<dbReference type="HAMAP" id="MF_00125">
    <property type="entry name" value="HisZ"/>
    <property type="match status" value="1"/>
</dbReference>
<dbReference type="Gene3D" id="3.30.930.10">
    <property type="entry name" value="Bira Bifunctional Protein, Domain 2"/>
    <property type="match status" value="1"/>
</dbReference>
<dbReference type="EMBL" id="JAHBFI010000020">
    <property type="protein sequence ID" value="MBZ5963308.1"/>
    <property type="molecule type" value="Genomic_DNA"/>
</dbReference>
<evidence type="ECO:0000256" key="11">
    <source>
        <dbReference type="ARBA" id="ARBA00022840"/>
    </source>
</evidence>
<dbReference type="InterPro" id="IPR001348">
    <property type="entry name" value="ATP_PRibTrfase_HisG"/>
</dbReference>
<comment type="miscellaneous">
    <text evidence="15">This function is generally fulfilled by the C-terminal part of HisG, which is missing in some bacteria such as this one.</text>
</comment>
<evidence type="ECO:0000256" key="15">
    <source>
        <dbReference type="HAMAP-Rule" id="MF_00125"/>
    </source>
</evidence>
<dbReference type="GO" id="GO:0003879">
    <property type="term" value="F:ATP phosphoribosyltransferase activity"/>
    <property type="evidence" value="ECO:0007669"/>
    <property type="project" value="UniProtKB-UniRule"/>
</dbReference>
<organism evidence="19 20">
    <name type="scientific">Leuconostoc gasicomitatum</name>
    <dbReference type="NCBI Taxonomy" id="115778"/>
    <lineage>
        <taxon>Bacteria</taxon>
        <taxon>Bacillati</taxon>
        <taxon>Bacillota</taxon>
        <taxon>Bacilli</taxon>
        <taxon>Lactobacillales</taxon>
        <taxon>Lactobacillaceae</taxon>
        <taxon>Leuconostoc</taxon>
        <taxon>Leuconostoc gelidum group</taxon>
    </lineage>
</organism>
<reference evidence="19" key="1">
    <citation type="submission" date="2021-05" db="EMBL/GenBank/DDBJ databases">
        <title>Pangenome of Leuconostoc gelidum warrants species status for Leuconostoc gelidum subsp. gasicomitatum.</title>
        <authorList>
            <person name="Johansson P."/>
            <person name="Sade E."/>
            <person name="Hultman J."/>
            <person name="Auvinen P."/>
            <person name="Bjorkroth J."/>
        </authorList>
    </citation>
    <scope>NUCLEOTIDE SEQUENCE</scope>
    <source>
        <strain evidence="19">A.21.4</strain>
    </source>
</reference>
<dbReference type="RefSeq" id="WP_224144454.1">
    <property type="nucleotide sequence ID" value="NZ_CBCPIF010000001.1"/>
</dbReference>
<comment type="similarity">
    <text evidence="5 16">Belongs to the ATP phosphoribosyltransferase family. Short subfamily.</text>
</comment>
<name>A0A9Q3SZD1_9LACO</name>
<dbReference type="PROSITE" id="PS01316">
    <property type="entry name" value="ATP_P_PHORIBOSYLTR"/>
    <property type="match status" value="1"/>
</dbReference>
<dbReference type="InterPro" id="IPR041715">
    <property type="entry name" value="HisRS-like_core"/>
</dbReference>
<evidence type="ECO:0000313" key="20">
    <source>
        <dbReference type="Proteomes" id="UP000752647"/>
    </source>
</evidence>
<keyword evidence="7 16" id="KW-0028">Amino-acid biosynthesis</keyword>
<dbReference type="SUPFAM" id="SSF53850">
    <property type="entry name" value="Periplasmic binding protein-like II"/>
    <property type="match status" value="1"/>
</dbReference>
<evidence type="ECO:0000256" key="6">
    <source>
        <dbReference type="ARBA" id="ARBA00022490"/>
    </source>
</evidence>
<evidence type="ECO:0000256" key="7">
    <source>
        <dbReference type="ARBA" id="ARBA00022605"/>
    </source>
</evidence>